<evidence type="ECO:0000256" key="1">
    <source>
        <dbReference type="SAM" id="MobiDB-lite"/>
    </source>
</evidence>
<dbReference type="AlphaFoldDB" id="A0A3L7J5F7"/>
<keyword evidence="2" id="KW-0472">Membrane</keyword>
<gene>
    <name evidence="3" type="ORF">D9V28_03150</name>
</gene>
<proteinExistence type="predicted"/>
<accession>A0A3L7J5F7</accession>
<feature type="region of interest" description="Disordered" evidence="1">
    <location>
        <begin position="196"/>
        <end position="220"/>
    </location>
</feature>
<name>A0A3L7J5F7_9MICO</name>
<evidence type="ECO:0000313" key="3">
    <source>
        <dbReference type="EMBL" id="RLQ85867.1"/>
    </source>
</evidence>
<keyword evidence="2" id="KW-1133">Transmembrane helix</keyword>
<feature type="transmembrane region" description="Helical" evidence="2">
    <location>
        <begin position="32"/>
        <end position="49"/>
    </location>
</feature>
<sequence>MHLPDCARILWRIACDLQHGLRQVDVGSLADWFAAVATGSAFIVAALAYRRDIQLRREAQARLVYSKPTTAKVIDAGEQVDPEGNIPMVITNGCHVVQGADGRWRTFAAEPLLRVRIVIHNGSAELVSRPKVYLVDEGYGVFLPHGEAELNPIDPATDFAQDFVVPNPHHPGQPALSTMLTFRDAHGAWWRRNGDDPVQSIAPLGEPHRTPTGRAWRPVR</sequence>
<protein>
    <submittedName>
        <fullName evidence="3">Uncharacterized protein</fullName>
    </submittedName>
</protein>
<reference evidence="3 4" key="1">
    <citation type="submission" date="2018-10" db="EMBL/GenBank/DDBJ databases">
        <authorList>
            <person name="Li J."/>
        </authorList>
    </citation>
    <scope>NUCLEOTIDE SEQUENCE [LARGE SCALE GENOMIC DNA]</scope>
    <source>
        <strain evidence="3 4">ZD1-4</strain>
    </source>
</reference>
<evidence type="ECO:0000313" key="4">
    <source>
        <dbReference type="Proteomes" id="UP000282460"/>
    </source>
</evidence>
<dbReference type="EMBL" id="RCWJ01000001">
    <property type="protein sequence ID" value="RLQ85867.1"/>
    <property type="molecule type" value="Genomic_DNA"/>
</dbReference>
<keyword evidence="4" id="KW-1185">Reference proteome</keyword>
<dbReference type="Proteomes" id="UP000282460">
    <property type="component" value="Unassembled WGS sequence"/>
</dbReference>
<comment type="caution">
    <text evidence="3">The sequence shown here is derived from an EMBL/GenBank/DDBJ whole genome shotgun (WGS) entry which is preliminary data.</text>
</comment>
<evidence type="ECO:0000256" key="2">
    <source>
        <dbReference type="SAM" id="Phobius"/>
    </source>
</evidence>
<keyword evidence="2" id="KW-0812">Transmembrane</keyword>
<organism evidence="3 4">
    <name type="scientific">Mycetocola zhadangensis</name>
    <dbReference type="NCBI Taxonomy" id="1164595"/>
    <lineage>
        <taxon>Bacteria</taxon>
        <taxon>Bacillati</taxon>
        <taxon>Actinomycetota</taxon>
        <taxon>Actinomycetes</taxon>
        <taxon>Micrococcales</taxon>
        <taxon>Microbacteriaceae</taxon>
        <taxon>Mycetocola</taxon>
    </lineage>
</organism>